<sequence>MKNLLFIIFFTFASSAYSMSCFNDDENNKISEQIKFLSESYGDVHSIADCNNLSPINKIVCDSDELKNGVLLISQGEVYAYENATRSEVGDRITFNDGLKNRLNNIIGKEKSRDVAIRKLCYIIKQKLSDEFSGDFDFQPSVYESLESKENRNGVVINSFGATSVIYLGNSCDAIIGSSDEKGIWYNDGDQFVIAQPDKDGKFEEKYRFNHDDKVAQLNCQKPTN</sequence>
<gene>
    <name evidence="2" type="ORF">RDV53_00995</name>
</gene>
<dbReference type="GeneID" id="93298075"/>
<dbReference type="RefSeq" id="WP_005696579.1">
    <property type="nucleotide sequence ID" value="NZ_AFQS01000008.1"/>
</dbReference>
<evidence type="ECO:0000313" key="3">
    <source>
        <dbReference type="Proteomes" id="UP001242781"/>
    </source>
</evidence>
<dbReference type="AlphaFoldDB" id="A0ABD7ZGA4"/>
<feature type="signal peptide" evidence="1">
    <location>
        <begin position="1"/>
        <end position="18"/>
    </location>
</feature>
<dbReference type="EMBL" id="CP133470">
    <property type="protein sequence ID" value="WMS23966.1"/>
    <property type="molecule type" value="Genomic_DNA"/>
</dbReference>
<evidence type="ECO:0000256" key="1">
    <source>
        <dbReference type="SAM" id="SignalP"/>
    </source>
</evidence>
<keyword evidence="1" id="KW-0732">Signal</keyword>
<dbReference type="Proteomes" id="UP001242781">
    <property type="component" value="Chromosome"/>
</dbReference>
<feature type="chain" id="PRO_5044804756" evidence="1">
    <location>
        <begin position="19"/>
        <end position="225"/>
    </location>
</feature>
<accession>A0ABD7ZGA4</accession>
<reference evidence="2 3" key="1">
    <citation type="submission" date="2023-08" db="EMBL/GenBank/DDBJ databases">
        <title>Haemophilus_parainfluenzae_DSM 8978_complete_genome_hifiasm_Zymo_Research_D6332.</title>
        <authorList>
            <person name="Damerum A."/>
        </authorList>
    </citation>
    <scope>NUCLEOTIDE SEQUENCE [LARGE SCALE GENOMIC DNA]</scope>
    <source>
        <strain evidence="2 3">DSM 8978</strain>
    </source>
</reference>
<proteinExistence type="predicted"/>
<organism evidence="2 3">
    <name type="scientific">Haemophilus parainfluenzae ATCC 33392</name>
    <dbReference type="NCBI Taxonomy" id="888828"/>
    <lineage>
        <taxon>Bacteria</taxon>
        <taxon>Pseudomonadati</taxon>
        <taxon>Pseudomonadota</taxon>
        <taxon>Gammaproteobacteria</taxon>
        <taxon>Pasteurellales</taxon>
        <taxon>Pasteurellaceae</taxon>
        <taxon>Haemophilus</taxon>
    </lineage>
</organism>
<evidence type="ECO:0000313" key="2">
    <source>
        <dbReference type="EMBL" id="WMS23966.1"/>
    </source>
</evidence>
<protein>
    <submittedName>
        <fullName evidence="2">Uncharacterized protein</fullName>
    </submittedName>
</protein>
<name>A0ABD7ZGA4_HAEPA</name>